<feature type="region of interest" description="Disordered" evidence="10">
    <location>
        <begin position="566"/>
        <end position="593"/>
    </location>
</feature>
<dbReference type="Gene3D" id="1.50.10.20">
    <property type="match status" value="1"/>
</dbReference>
<evidence type="ECO:0000256" key="7">
    <source>
        <dbReference type="ARBA" id="ARBA00023136"/>
    </source>
</evidence>
<dbReference type="GO" id="GO:0008496">
    <property type="term" value="F:mannan endo-1,6-alpha-mannosidase activity"/>
    <property type="evidence" value="ECO:0007669"/>
    <property type="project" value="UniProtKB-EC"/>
</dbReference>
<feature type="chain" id="PRO_5012570616" description="mannan endo-1,6-alpha-mannosidase" evidence="12">
    <location>
        <begin position="30"/>
        <end position="593"/>
    </location>
</feature>
<evidence type="ECO:0000256" key="1">
    <source>
        <dbReference type="ARBA" id="ARBA00001452"/>
    </source>
</evidence>
<evidence type="ECO:0000256" key="11">
    <source>
        <dbReference type="SAM" id="Phobius"/>
    </source>
</evidence>
<evidence type="ECO:0000256" key="4">
    <source>
        <dbReference type="ARBA" id="ARBA00012350"/>
    </source>
</evidence>
<keyword evidence="8" id="KW-0325">Glycoprotein</keyword>
<dbReference type="InterPro" id="IPR014480">
    <property type="entry name" value="Mannan-1_6-alpha_mannosidase"/>
</dbReference>
<dbReference type="Pfam" id="PF03663">
    <property type="entry name" value="Glyco_hydro_76"/>
    <property type="match status" value="1"/>
</dbReference>
<comment type="caution">
    <text evidence="13">The sequence shown here is derived from an EMBL/GenBank/DDBJ whole genome shotgun (WGS) entry which is preliminary data.</text>
</comment>
<evidence type="ECO:0000313" key="14">
    <source>
        <dbReference type="Proteomes" id="UP000186583"/>
    </source>
</evidence>
<keyword evidence="7 11" id="KW-0472">Membrane</keyword>
<dbReference type="GO" id="GO:0016052">
    <property type="term" value="P:carbohydrate catabolic process"/>
    <property type="evidence" value="ECO:0007669"/>
    <property type="project" value="InterPro"/>
</dbReference>
<evidence type="ECO:0000256" key="3">
    <source>
        <dbReference type="ARBA" id="ARBA00009699"/>
    </source>
</evidence>
<dbReference type="PANTHER" id="PTHR12145:SF36">
    <property type="entry name" value="MANNAN ENDO-1,6-ALPHA-MANNOSIDASE DCW1"/>
    <property type="match status" value="1"/>
</dbReference>
<dbReference type="OrthoDB" id="4187847at2759"/>
<evidence type="ECO:0000256" key="6">
    <source>
        <dbReference type="ARBA" id="ARBA00022801"/>
    </source>
</evidence>
<keyword evidence="9" id="KW-0326">Glycosidase</keyword>
<evidence type="ECO:0000256" key="2">
    <source>
        <dbReference type="ARBA" id="ARBA00004308"/>
    </source>
</evidence>
<evidence type="ECO:0000256" key="8">
    <source>
        <dbReference type="ARBA" id="ARBA00023180"/>
    </source>
</evidence>
<dbReference type="GO" id="GO:0012505">
    <property type="term" value="C:endomembrane system"/>
    <property type="evidence" value="ECO:0007669"/>
    <property type="project" value="UniProtKB-SubCell"/>
</dbReference>
<dbReference type="STRING" id="708187.A0A1Q8S5C7"/>
<feature type="signal peptide" evidence="12">
    <location>
        <begin position="1"/>
        <end position="29"/>
    </location>
</feature>
<dbReference type="FunFam" id="1.50.10.20:FF:000006">
    <property type="entry name" value="Mannan endo-1,6-alpha-mannosidase"/>
    <property type="match status" value="1"/>
</dbReference>
<dbReference type="EC" id="3.2.1.101" evidence="4"/>
<protein>
    <recommendedName>
        <fullName evidence="4">mannan endo-1,6-alpha-mannosidase</fullName>
        <ecNumber evidence="4">3.2.1.101</ecNumber>
    </recommendedName>
</protein>
<reference evidence="13 14" key="1">
    <citation type="submission" date="2016-11" db="EMBL/GenBank/DDBJ databases">
        <title>Draft Genome Assembly of Colletotrichum chlorophyti a pathogen of herbaceous plants.</title>
        <authorList>
            <person name="Gan P."/>
            <person name="Narusaka M."/>
            <person name="Tsushima A."/>
            <person name="Narusaka Y."/>
            <person name="Takano Y."/>
            <person name="Shirasu K."/>
        </authorList>
    </citation>
    <scope>NUCLEOTIDE SEQUENCE [LARGE SCALE GENOMIC DNA]</scope>
    <source>
        <strain evidence="13 14">NTL11</strain>
    </source>
</reference>
<keyword evidence="5 12" id="KW-0732">Signal</keyword>
<proteinExistence type="inferred from homology"/>
<evidence type="ECO:0000256" key="5">
    <source>
        <dbReference type="ARBA" id="ARBA00022729"/>
    </source>
</evidence>
<name>A0A1Q8S5C7_9PEZI</name>
<feature type="compositionally biased region" description="Polar residues" evidence="10">
    <location>
        <begin position="583"/>
        <end position="593"/>
    </location>
</feature>
<accession>A0A1Q8S5C7</accession>
<dbReference type="Proteomes" id="UP000186583">
    <property type="component" value="Unassembled WGS sequence"/>
</dbReference>
<evidence type="ECO:0000256" key="12">
    <source>
        <dbReference type="SAM" id="SignalP"/>
    </source>
</evidence>
<evidence type="ECO:0000256" key="9">
    <source>
        <dbReference type="ARBA" id="ARBA00023295"/>
    </source>
</evidence>
<comment type="catalytic activity">
    <reaction evidence="1">
        <text>Random hydrolysis of (1-&gt;6)-alpha-D-mannosidic linkages in unbranched (1-&gt;6)-mannans.</text>
        <dbReference type="EC" id="3.2.1.101"/>
    </reaction>
</comment>
<gene>
    <name evidence="13" type="ORF">CCHL11_00689</name>
</gene>
<keyword evidence="11" id="KW-1133">Transmembrane helix</keyword>
<dbReference type="AlphaFoldDB" id="A0A1Q8S5C7"/>
<keyword evidence="14" id="KW-1185">Reference proteome</keyword>
<dbReference type="SUPFAM" id="SSF48208">
    <property type="entry name" value="Six-hairpin glycosidases"/>
    <property type="match status" value="1"/>
</dbReference>
<dbReference type="PANTHER" id="PTHR12145">
    <property type="entry name" value="MANNAN ENDO-1,6-ALPHA-MANNOSIDASE DCW1"/>
    <property type="match status" value="1"/>
</dbReference>
<keyword evidence="6" id="KW-0378">Hydrolase</keyword>
<evidence type="ECO:0000256" key="10">
    <source>
        <dbReference type="SAM" id="MobiDB-lite"/>
    </source>
</evidence>
<organism evidence="13 14">
    <name type="scientific">Colletotrichum chlorophyti</name>
    <dbReference type="NCBI Taxonomy" id="708187"/>
    <lineage>
        <taxon>Eukaryota</taxon>
        <taxon>Fungi</taxon>
        <taxon>Dikarya</taxon>
        <taxon>Ascomycota</taxon>
        <taxon>Pezizomycotina</taxon>
        <taxon>Sordariomycetes</taxon>
        <taxon>Hypocreomycetidae</taxon>
        <taxon>Glomerellales</taxon>
        <taxon>Glomerellaceae</taxon>
        <taxon>Colletotrichum</taxon>
    </lineage>
</organism>
<dbReference type="InterPro" id="IPR008928">
    <property type="entry name" value="6-hairpin_glycosidase_sf"/>
</dbReference>
<comment type="subcellular location">
    <subcellularLocation>
        <location evidence="2">Endomembrane system</location>
    </subcellularLocation>
</comment>
<comment type="similarity">
    <text evidence="3">Belongs to the glycosyl hydrolase 76 family.</text>
</comment>
<feature type="transmembrane region" description="Helical" evidence="11">
    <location>
        <begin position="441"/>
        <end position="462"/>
    </location>
</feature>
<keyword evidence="11" id="KW-0812">Transmembrane</keyword>
<dbReference type="InterPro" id="IPR005198">
    <property type="entry name" value="Glyco_hydro_76"/>
</dbReference>
<dbReference type="GO" id="GO:0009272">
    <property type="term" value="P:fungal-type cell wall biogenesis"/>
    <property type="evidence" value="ECO:0007669"/>
    <property type="project" value="TreeGrafter"/>
</dbReference>
<sequence>MTAVRGRPSWSVSRVLSALLLVSVQLTTAYDLDTSDPNNVKSIARKMTEDLMSFYDGDKPGKTPGLLPDPYYWWEAGALMGTMIDYWYYTGDDTWNKVVTQGLLHQVGQYNDYMPVNQTRTEGNDDQGFWGLAVMTAAEYKFPDPPDDKPQWLALAQAVFNTQAARWDPEHCQGGLRWQIFTWNNGYDYKNTISQACFFALASRLALYTGNSSYAEWADRTWDWMAGVKFISDDYYVYDGGHIQYNCTNIVPYQWTYNAGGMILGAAAMYNYTGSQVWKNRVDGLVKAADVFFVGPENNIMQEVACETVGLCNLDQQSFKAYLSRWLAAITKWAPHLTDSVLSKIRPSSVAAAAQCKGGANGRMCGLKWTENGTWDGMQGVGQQMAALEITLGNLIEGARPPVTADAGGTSQGDPGAGGNDIGRTIPAIAEYEPLSAGETAGAAILTFLVLGLLVAGIIWMFMDETSEKSLGERFYDFRSALVGGGGIVALAKRRKTDVMNEKGKGVDTDASSDGASSREQGIMAPFPPKGQAVANYQPTPQRGSVISQMSESTAASVVPAGIPAVREKRLSRKSRNGALRNSIASQRSARIE</sequence>
<dbReference type="EMBL" id="MPGH01000017">
    <property type="protein sequence ID" value="OLN96664.1"/>
    <property type="molecule type" value="Genomic_DNA"/>
</dbReference>
<evidence type="ECO:0000313" key="13">
    <source>
        <dbReference type="EMBL" id="OLN96664.1"/>
    </source>
</evidence>